<dbReference type="InterPro" id="IPR029000">
    <property type="entry name" value="Cyclophilin-like_dom_sf"/>
</dbReference>
<dbReference type="Gene3D" id="3.40.50.410">
    <property type="entry name" value="von Willebrand factor, type A domain"/>
    <property type="match status" value="1"/>
</dbReference>
<evidence type="ECO:0000313" key="3">
    <source>
        <dbReference type="Proteomes" id="UP000320333"/>
    </source>
</evidence>
<evidence type="ECO:0000256" key="1">
    <source>
        <dbReference type="SAM" id="MobiDB-lite"/>
    </source>
</evidence>
<name>A0A507DFQ4_9FUNG</name>
<dbReference type="AlphaFoldDB" id="A0A507DFQ4"/>
<dbReference type="OrthoDB" id="2142040at2759"/>
<dbReference type="Proteomes" id="UP000320333">
    <property type="component" value="Unassembled WGS sequence"/>
</dbReference>
<organism evidence="2 3">
    <name type="scientific">Chytriomyces confervae</name>
    <dbReference type="NCBI Taxonomy" id="246404"/>
    <lineage>
        <taxon>Eukaryota</taxon>
        <taxon>Fungi</taxon>
        <taxon>Fungi incertae sedis</taxon>
        <taxon>Chytridiomycota</taxon>
        <taxon>Chytridiomycota incertae sedis</taxon>
        <taxon>Chytridiomycetes</taxon>
        <taxon>Chytridiales</taxon>
        <taxon>Chytriomycetaceae</taxon>
        <taxon>Chytriomyces</taxon>
    </lineage>
</organism>
<protein>
    <recommendedName>
        <fullName evidence="4">VWFA domain-containing protein</fullName>
    </recommendedName>
</protein>
<dbReference type="PANTHER" id="PTHR34706:SF1">
    <property type="entry name" value="VWFA DOMAIN-CONTAINING PROTEIN"/>
    <property type="match status" value="1"/>
</dbReference>
<keyword evidence="3" id="KW-1185">Reference proteome</keyword>
<dbReference type="InterPro" id="IPR036465">
    <property type="entry name" value="vWFA_dom_sf"/>
</dbReference>
<evidence type="ECO:0008006" key="4">
    <source>
        <dbReference type="Google" id="ProtNLM"/>
    </source>
</evidence>
<comment type="caution">
    <text evidence="2">The sequence shown here is derived from an EMBL/GenBank/DDBJ whole genome shotgun (WGS) entry which is preliminary data.</text>
</comment>
<feature type="region of interest" description="Disordered" evidence="1">
    <location>
        <begin position="1"/>
        <end position="27"/>
    </location>
</feature>
<reference evidence="2 3" key="1">
    <citation type="journal article" date="2019" name="Sci. Rep.">
        <title>Comparative genomics of chytrid fungi reveal insights into the obligate biotrophic and pathogenic lifestyle of Synchytrium endobioticum.</title>
        <authorList>
            <person name="van de Vossenberg B.T.L.H."/>
            <person name="Warris S."/>
            <person name="Nguyen H.D.T."/>
            <person name="van Gent-Pelzer M.P.E."/>
            <person name="Joly D.L."/>
            <person name="van de Geest H.C."/>
            <person name="Bonants P.J.M."/>
            <person name="Smith D.S."/>
            <person name="Levesque C.A."/>
            <person name="van der Lee T.A.J."/>
        </authorList>
    </citation>
    <scope>NUCLEOTIDE SEQUENCE [LARGE SCALE GENOMIC DNA]</scope>
    <source>
        <strain evidence="2 3">CBS 675.73</strain>
    </source>
</reference>
<dbReference type="Gene3D" id="2.40.100.10">
    <property type="entry name" value="Cyclophilin-like"/>
    <property type="match status" value="1"/>
</dbReference>
<dbReference type="PANTHER" id="PTHR34706">
    <property type="entry name" value="SLR1338 PROTEIN"/>
    <property type="match status" value="1"/>
</dbReference>
<sequence length="371" mass="41755">MASNQPPPLYSADYAEKAAQYQQPPDIEKSQAREALRLEAFKHLVERHEISTMMALKLRKLEAYDIVVICDDSGSMNTKCAAGSNPYAPIPTRWDELKQTVLTVTDIASTLDEDGIDIYFLNRPPLRNVIGSLQLERVFADAPRGYTPTARVLRQVLNEKRQFVSEGAKKLLVLIATDGVPTTDMGADDRYGLRQVLTVDRSRPENAPVVFLACTDDESEIGYLNEWDKSIPYIDVADDYHTERKQILAVQGPQFSFSRGDWVCKMLLGPVDREVDALDEVGRQQPRYQQGSTSAPVVPKKKKWAAIYMLSCSVHRIVEGYIVQWGDIVKGVGRRNIHSKTNSTSSGDSIYGWKFNDELKLLNRPFRGEAL</sequence>
<dbReference type="EMBL" id="QEAP01001163">
    <property type="protein sequence ID" value="TPX50519.1"/>
    <property type="molecule type" value="Genomic_DNA"/>
</dbReference>
<accession>A0A507DFQ4</accession>
<gene>
    <name evidence="2" type="ORF">CcCBS67573_g10087</name>
</gene>
<evidence type="ECO:0000313" key="2">
    <source>
        <dbReference type="EMBL" id="TPX50519.1"/>
    </source>
</evidence>
<proteinExistence type="predicted"/>
<dbReference type="SUPFAM" id="SSF53300">
    <property type="entry name" value="vWA-like"/>
    <property type="match status" value="1"/>
</dbReference>